<dbReference type="PANTHER" id="PTHR36174">
    <property type="entry name" value="LIPID II:GLYCINE GLYCYLTRANSFERASE"/>
    <property type="match status" value="1"/>
</dbReference>
<protein>
    <submittedName>
        <fullName evidence="2">GNAT family N-acetyltransferase</fullName>
    </submittedName>
</protein>
<keyword evidence="3" id="KW-1185">Reference proteome</keyword>
<gene>
    <name evidence="2" type="ORF">E4633_01340</name>
</gene>
<accession>A0A4S1CLK0</accession>
<name>A0A4S1CLK0_9BACT</name>
<keyword evidence="2" id="KW-0808">Transferase</keyword>
<dbReference type="Proteomes" id="UP000306416">
    <property type="component" value="Unassembled WGS sequence"/>
</dbReference>
<dbReference type="RefSeq" id="WP_135868478.1">
    <property type="nucleotide sequence ID" value="NZ_SRSC01000001.1"/>
</dbReference>
<feature type="domain" description="BioF2-like acetyltransferase" evidence="1">
    <location>
        <begin position="178"/>
        <end position="302"/>
    </location>
</feature>
<dbReference type="EMBL" id="SRSC01000001">
    <property type="protein sequence ID" value="TGU74140.1"/>
    <property type="molecule type" value="Genomic_DNA"/>
</dbReference>
<dbReference type="InterPro" id="IPR016181">
    <property type="entry name" value="Acyl_CoA_acyltransferase"/>
</dbReference>
<dbReference type="InterPro" id="IPR038740">
    <property type="entry name" value="BioF2-like_GNAT_dom"/>
</dbReference>
<dbReference type="Pfam" id="PF13480">
    <property type="entry name" value="Acetyltransf_6"/>
    <property type="match status" value="1"/>
</dbReference>
<dbReference type="AlphaFoldDB" id="A0A4S1CLK0"/>
<dbReference type="GO" id="GO:0016740">
    <property type="term" value="F:transferase activity"/>
    <property type="evidence" value="ECO:0007669"/>
    <property type="project" value="UniProtKB-KW"/>
</dbReference>
<proteinExistence type="predicted"/>
<dbReference type="SUPFAM" id="SSF55729">
    <property type="entry name" value="Acyl-CoA N-acyltransferases (Nat)"/>
    <property type="match status" value="2"/>
</dbReference>
<evidence type="ECO:0000313" key="2">
    <source>
        <dbReference type="EMBL" id="TGU74140.1"/>
    </source>
</evidence>
<dbReference type="InterPro" id="IPR050644">
    <property type="entry name" value="PG_Glycine_Bridge_Synth"/>
</dbReference>
<organism evidence="2 3">
    <name type="scientific">Geomonas terrae</name>
    <dbReference type="NCBI Taxonomy" id="2562681"/>
    <lineage>
        <taxon>Bacteria</taxon>
        <taxon>Pseudomonadati</taxon>
        <taxon>Thermodesulfobacteriota</taxon>
        <taxon>Desulfuromonadia</taxon>
        <taxon>Geobacterales</taxon>
        <taxon>Geobacteraceae</taxon>
        <taxon>Geomonas</taxon>
    </lineage>
</organism>
<dbReference type="PANTHER" id="PTHR36174:SF1">
    <property type="entry name" value="LIPID II:GLYCINE GLYCYLTRANSFERASE"/>
    <property type="match status" value="1"/>
</dbReference>
<reference evidence="2 3" key="1">
    <citation type="submission" date="2019-04" db="EMBL/GenBank/DDBJ databases">
        <title>Geobacter oryzae sp. nov., ferric-reducing bacteria isolated from paddy soil.</title>
        <authorList>
            <person name="Xu Z."/>
            <person name="Masuda Y."/>
            <person name="Itoh H."/>
            <person name="Senoo K."/>
        </authorList>
    </citation>
    <scope>NUCLEOTIDE SEQUENCE [LARGE SCALE GENOMIC DNA]</scope>
    <source>
        <strain evidence="2 3">Red111</strain>
    </source>
</reference>
<evidence type="ECO:0000259" key="1">
    <source>
        <dbReference type="Pfam" id="PF13480"/>
    </source>
</evidence>
<dbReference type="Gene3D" id="3.40.630.30">
    <property type="match status" value="1"/>
</dbReference>
<sequence>MFGAGAIDNTDNELVVLNMTTIVNDCRQDVWDAYIDNNPGGLFFHRYGWAEALAVTYDLPVFRLAARDGAGNIIGALPLILFSPPNAAKRLISLPYTDAAGVVAENGEAAGQLVSAALHMARELGAYHLEIRQAGNPEQSTFPAGNAQWQNHVAHAFKTGLSRVLPASPGALWLDLSSKVRNQVRKALREGCRAEIGGRELLPDFFAVFSENMRDLGSPVHDPALFQHLADHFPGSMQVVVIFRAAVPVAAAILLQHGATFFNPWASSLRRERPACPNMLLYFTMLDFAVQMHCERFDFGRSSPDAPTCRFKLQWGAVMEPLIWHVYSRPDCHWQPERESLTQENWRSVSLSDSLREGPALRRWISL</sequence>
<evidence type="ECO:0000313" key="3">
    <source>
        <dbReference type="Proteomes" id="UP000306416"/>
    </source>
</evidence>
<comment type="caution">
    <text evidence="2">The sequence shown here is derived from an EMBL/GenBank/DDBJ whole genome shotgun (WGS) entry which is preliminary data.</text>
</comment>